<dbReference type="PROSITE" id="PS01124">
    <property type="entry name" value="HTH_ARAC_FAMILY_2"/>
    <property type="match status" value="1"/>
</dbReference>
<accession>A0A940WM02</accession>
<dbReference type="InterPro" id="IPR009057">
    <property type="entry name" value="Homeodomain-like_sf"/>
</dbReference>
<dbReference type="SUPFAM" id="SSF46689">
    <property type="entry name" value="Homeodomain-like"/>
    <property type="match status" value="1"/>
</dbReference>
<evidence type="ECO:0000313" key="6">
    <source>
        <dbReference type="Proteomes" id="UP000674234"/>
    </source>
</evidence>
<dbReference type="EMBL" id="JAFCNB010000011">
    <property type="protein sequence ID" value="MBP2706322.1"/>
    <property type="molecule type" value="Genomic_DNA"/>
</dbReference>
<dbReference type="GO" id="GO:0003700">
    <property type="term" value="F:DNA-binding transcription factor activity"/>
    <property type="evidence" value="ECO:0007669"/>
    <property type="project" value="InterPro"/>
</dbReference>
<dbReference type="Pfam" id="PF12833">
    <property type="entry name" value="HTH_18"/>
    <property type="match status" value="1"/>
</dbReference>
<evidence type="ECO:0000256" key="1">
    <source>
        <dbReference type="ARBA" id="ARBA00023015"/>
    </source>
</evidence>
<keyword evidence="6" id="KW-1185">Reference proteome</keyword>
<evidence type="ECO:0000313" key="5">
    <source>
        <dbReference type="EMBL" id="MBP2706322.1"/>
    </source>
</evidence>
<proteinExistence type="predicted"/>
<gene>
    <name evidence="5" type="ORF">JOL79_21160</name>
</gene>
<sequence length="79" mass="8258">MIAVAVPISATSPHARSPSTAGVLGADMLRDTDATVATVARKVGYEDSFAFSVAFKRARGVSPSVWRRQSADPNALTPV</sequence>
<evidence type="ECO:0000259" key="4">
    <source>
        <dbReference type="PROSITE" id="PS01124"/>
    </source>
</evidence>
<dbReference type="GO" id="GO:0043565">
    <property type="term" value="F:sequence-specific DNA binding"/>
    <property type="evidence" value="ECO:0007669"/>
    <property type="project" value="InterPro"/>
</dbReference>
<dbReference type="Gene3D" id="1.10.10.60">
    <property type="entry name" value="Homeodomain-like"/>
    <property type="match status" value="1"/>
</dbReference>
<keyword evidence="3" id="KW-0804">Transcription</keyword>
<dbReference type="PRINTS" id="PR00032">
    <property type="entry name" value="HTHARAC"/>
</dbReference>
<organism evidence="5 6">
    <name type="scientific">Microbispora oryzae</name>
    <dbReference type="NCBI Taxonomy" id="2806554"/>
    <lineage>
        <taxon>Bacteria</taxon>
        <taxon>Bacillati</taxon>
        <taxon>Actinomycetota</taxon>
        <taxon>Actinomycetes</taxon>
        <taxon>Streptosporangiales</taxon>
        <taxon>Streptosporangiaceae</taxon>
        <taxon>Microbispora</taxon>
    </lineage>
</organism>
<evidence type="ECO:0000256" key="2">
    <source>
        <dbReference type="ARBA" id="ARBA00023125"/>
    </source>
</evidence>
<dbReference type="InterPro" id="IPR018060">
    <property type="entry name" value="HTH_AraC"/>
</dbReference>
<comment type="caution">
    <text evidence="5">The sequence shown here is derived from an EMBL/GenBank/DDBJ whole genome shotgun (WGS) entry which is preliminary data.</text>
</comment>
<feature type="domain" description="HTH araC/xylS-type" evidence="4">
    <location>
        <begin position="28"/>
        <end position="69"/>
    </location>
</feature>
<evidence type="ECO:0000256" key="3">
    <source>
        <dbReference type="ARBA" id="ARBA00023163"/>
    </source>
</evidence>
<dbReference type="Proteomes" id="UP000674234">
    <property type="component" value="Unassembled WGS sequence"/>
</dbReference>
<protein>
    <submittedName>
        <fullName evidence="5">Helix-turn-helix transcriptional regulator</fullName>
    </submittedName>
</protein>
<name>A0A940WM02_9ACTN</name>
<keyword evidence="2" id="KW-0238">DNA-binding</keyword>
<dbReference type="InterPro" id="IPR020449">
    <property type="entry name" value="Tscrpt_reg_AraC-type_HTH"/>
</dbReference>
<keyword evidence="1" id="KW-0805">Transcription regulation</keyword>
<reference evidence="5" key="1">
    <citation type="submission" date="2021-02" db="EMBL/GenBank/DDBJ databases">
        <title>Draft genome sequence of Microbispora sp. RL4-1S isolated from rice leaves in Thailand.</title>
        <authorList>
            <person name="Muangham S."/>
            <person name="Duangmal K."/>
        </authorList>
    </citation>
    <scope>NUCLEOTIDE SEQUENCE</scope>
    <source>
        <strain evidence="5">RL4-1S</strain>
    </source>
</reference>
<dbReference type="AlphaFoldDB" id="A0A940WM02"/>